<dbReference type="EMBL" id="PSQE01000003">
    <property type="protein sequence ID" value="RHN70594.1"/>
    <property type="molecule type" value="Genomic_DNA"/>
</dbReference>
<accession>A0A396J1L9</accession>
<dbReference type="Proteomes" id="UP000265566">
    <property type="component" value="Chromosome 3"/>
</dbReference>
<comment type="caution">
    <text evidence="1">The sequence shown here is derived from an EMBL/GenBank/DDBJ whole genome shotgun (WGS) entry which is preliminary data.</text>
</comment>
<evidence type="ECO:0000313" key="1">
    <source>
        <dbReference type="EMBL" id="RHN70594.1"/>
    </source>
</evidence>
<dbReference type="Gramene" id="rna19190">
    <property type="protein sequence ID" value="RHN70594.1"/>
    <property type="gene ID" value="gene19190"/>
</dbReference>
<gene>
    <name evidence="1" type="ORF">MtrunA17_Chr3g0137211</name>
</gene>
<sequence>MTLQQLLHRRCYLRTLPFLVDRLTCPCSTLMPVMWRCHSGIIQIM</sequence>
<name>A0A396J1L9_MEDTR</name>
<evidence type="ECO:0000313" key="2">
    <source>
        <dbReference type="Proteomes" id="UP000265566"/>
    </source>
</evidence>
<proteinExistence type="predicted"/>
<protein>
    <submittedName>
        <fullName evidence="1">Uncharacterized protein</fullName>
    </submittedName>
</protein>
<organism evidence="1 2">
    <name type="scientific">Medicago truncatula</name>
    <name type="common">Barrel medic</name>
    <name type="synonym">Medicago tribuloides</name>
    <dbReference type="NCBI Taxonomy" id="3880"/>
    <lineage>
        <taxon>Eukaryota</taxon>
        <taxon>Viridiplantae</taxon>
        <taxon>Streptophyta</taxon>
        <taxon>Embryophyta</taxon>
        <taxon>Tracheophyta</taxon>
        <taxon>Spermatophyta</taxon>
        <taxon>Magnoliopsida</taxon>
        <taxon>eudicotyledons</taxon>
        <taxon>Gunneridae</taxon>
        <taxon>Pentapetalae</taxon>
        <taxon>rosids</taxon>
        <taxon>fabids</taxon>
        <taxon>Fabales</taxon>
        <taxon>Fabaceae</taxon>
        <taxon>Papilionoideae</taxon>
        <taxon>50 kb inversion clade</taxon>
        <taxon>NPAAA clade</taxon>
        <taxon>Hologalegina</taxon>
        <taxon>IRL clade</taxon>
        <taxon>Trifolieae</taxon>
        <taxon>Medicago</taxon>
    </lineage>
</organism>
<dbReference type="AlphaFoldDB" id="A0A396J1L9"/>
<reference evidence="2" key="1">
    <citation type="journal article" date="2018" name="Nat. Plants">
        <title>Whole-genome landscape of Medicago truncatula symbiotic genes.</title>
        <authorList>
            <person name="Pecrix Y."/>
            <person name="Staton S.E."/>
            <person name="Sallet E."/>
            <person name="Lelandais-Briere C."/>
            <person name="Moreau S."/>
            <person name="Carrere S."/>
            <person name="Blein T."/>
            <person name="Jardinaud M.F."/>
            <person name="Latrasse D."/>
            <person name="Zouine M."/>
            <person name="Zahm M."/>
            <person name="Kreplak J."/>
            <person name="Mayjonade B."/>
            <person name="Satge C."/>
            <person name="Perez M."/>
            <person name="Cauet S."/>
            <person name="Marande W."/>
            <person name="Chantry-Darmon C."/>
            <person name="Lopez-Roques C."/>
            <person name="Bouchez O."/>
            <person name="Berard A."/>
            <person name="Debelle F."/>
            <person name="Munos S."/>
            <person name="Bendahmane A."/>
            <person name="Berges H."/>
            <person name="Niebel A."/>
            <person name="Buitink J."/>
            <person name="Frugier F."/>
            <person name="Benhamed M."/>
            <person name="Crespi M."/>
            <person name="Gouzy J."/>
            <person name="Gamas P."/>
        </authorList>
    </citation>
    <scope>NUCLEOTIDE SEQUENCE [LARGE SCALE GENOMIC DNA]</scope>
    <source>
        <strain evidence="2">cv. Jemalong A17</strain>
    </source>
</reference>